<evidence type="ECO:0000313" key="1">
    <source>
        <dbReference type="EMBL" id="KAJ8619544.1"/>
    </source>
</evidence>
<reference evidence="1 2" key="1">
    <citation type="journal article" date="2022" name="Hortic Res">
        <title>A haplotype resolved chromosomal level avocado genome allows analysis of novel avocado genes.</title>
        <authorList>
            <person name="Nath O."/>
            <person name="Fletcher S.J."/>
            <person name="Hayward A."/>
            <person name="Shaw L.M."/>
            <person name="Masouleh A.K."/>
            <person name="Furtado A."/>
            <person name="Henry R.J."/>
            <person name="Mitter N."/>
        </authorList>
    </citation>
    <scope>NUCLEOTIDE SEQUENCE [LARGE SCALE GENOMIC DNA]</scope>
    <source>
        <strain evidence="2">cv. Hass</strain>
    </source>
</reference>
<sequence length="125" mass="14964">MPSTSQRPQFHLSAQRDVDSSSLLGKIQAFPTFPVFRWSWTEKTTSKSWSHRRRELWWMWTTVVVENRLKMEWVSSKRFTWRRMRRAGRERVRRRAGVEEELGGVRPAVPGDLWYGSVPDVMELR</sequence>
<comment type="caution">
    <text evidence="1">The sequence shown here is derived from an EMBL/GenBank/DDBJ whole genome shotgun (WGS) entry which is preliminary data.</text>
</comment>
<proteinExistence type="predicted"/>
<gene>
    <name evidence="1" type="ORF">MRB53_028073</name>
</gene>
<evidence type="ECO:0000313" key="2">
    <source>
        <dbReference type="Proteomes" id="UP001234297"/>
    </source>
</evidence>
<accession>A0ACC2KF08</accession>
<dbReference type="Proteomes" id="UP001234297">
    <property type="component" value="Chromosome 9"/>
</dbReference>
<dbReference type="EMBL" id="CM056817">
    <property type="protein sequence ID" value="KAJ8619544.1"/>
    <property type="molecule type" value="Genomic_DNA"/>
</dbReference>
<keyword evidence="2" id="KW-1185">Reference proteome</keyword>
<protein>
    <submittedName>
        <fullName evidence="1">Uncharacterized protein</fullName>
    </submittedName>
</protein>
<name>A0ACC2KF08_PERAE</name>
<organism evidence="1 2">
    <name type="scientific">Persea americana</name>
    <name type="common">Avocado</name>
    <dbReference type="NCBI Taxonomy" id="3435"/>
    <lineage>
        <taxon>Eukaryota</taxon>
        <taxon>Viridiplantae</taxon>
        <taxon>Streptophyta</taxon>
        <taxon>Embryophyta</taxon>
        <taxon>Tracheophyta</taxon>
        <taxon>Spermatophyta</taxon>
        <taxon>Magnoliopsida</taxon>
        <taxon>Magnoliidae</taxon>
        <taxon>Laurales</taxon>
        <taxon>Lauraceae</taxon>
        <taxon>Persea</taxon>
    </lineage>
</organism>